<proteinExistence type="predicted"/>
<evidence type="ECO:0000313" key="3">
    <source>
        <dbReference type="Proteomes" id="UP000199375"/>
    </source>
</evidence>
<name>A0A1C4VEQ4_9ACTN</name>
<feature type="region of interest" description="Disordered" evidence="1">
    <location>
        <begin position="60"/>
        <end position="141"/>
    </location>
</feature>
<protein>
    <submittedName>
        <fullName evidence="2">Uncharacterized protein</fullName>
    </submittedName>
</protein>
<accession>A0A1C4VEQ4</accession>
<dbReference type="Proteomes" id="UP000199375">
    <property type="component" value="Unassembled WGS sequence"/>
</dbReference>
<organism evidence="2 3">
    <name type="scientific">Micromonospora haikouensis</name>
    <dbReference type="NCBI Taxonomy" id="686309"/>
    <lineage>
        <taxon>Bacteria</taxon>
        <taxon>Bacillati</taxon>
        <taxon>Actinomycetota</taxon>
        <taxon>Actinomycetes</taxon>
        <taxon>Micromonosporales</taxon>
        <taxon>Micromonosporaceae</taxon>
        <taxon>Micromonospora</taxon>
    </lineage>
</organism>
<gene>
    <name evidence="2" type="ORF">GA0070558_108123</name>
</gene>
<feature type="compositionally biased region" description="Low complexity" evidence="1">
    <location>
        <begin position="101"/>
        <end position="111"/>
    </location>
</feature>
<feature type="compositionally biased region" description="Low complexity" evidence="1">
    <location>
        <begin position="60"/>
        <end position="83"/>
    </location>
</feature>
<evidence type="ECO:0000313" key="2">
    <source>
        <dbReference type="EMBL" id="SCE82199.1"/>
    </source>
</evidence>
<evidence type="ECO:0000256" key="1">
    <source>
        <dbReference type="SAM" id="MobiDB-lite"/>
    </source>
</evidence>
<reference evidence="2 3" key="1">
    <citation type="submission" date="2016-06" db="EMBL/GenBank/DDBJ databases">
        <authorList>
            <person name="Kjaerup R.B."/>
            <person name="Dalgaard T.S."/>
            <person name="Juul-Madsen H.R."/>
        </authorList>
    </citation>
    <scope>NUCLEOTIDE SEQUENCE [LARGE SCALE GENOMIC DNA]</scope>
    <source>
        <strain evidence="2 3">DSM 45626</strain>
    </source>
</reference>
<dbReference type="AlphaFoldDB" id="A0A1C4VEQ4"/>
<feature type="compositionally biased region" description="Gly residues" evidence="1">
    <location>
        <begin position="112"/>
        <end position="132"/>
    </location>
</feature>
<sequence length="269" mass="27199">MLRRVAPGDGASRRYGGGIMRLTVGPLPPAVYWRRRAVVLGAGLLFLIVLLYSCNGAGNTGTTPQSKSTPTPTATPGAGDPSAVPDPSGSVLTPQTGLPPGGSDDPGSDPGSSGGDEGGSSGGPSGGDGAPAGPGADAGTCTDAEISVTPVVLPTSAQQGTVVSLQLKIKNKSDRTCSRDVGADFQELFVKSGAEKVWSSDTCGNVKGSDVQSFTPGFERSYQVDWNGRDTSRCKDGLANGPFPPAGAYQVFGRLDTKLSSPVKLTITG</sequence>
<dbReference type="EMBL" id="FMCW01000008">
    <property type="protein sequence ID" value="SCE82199.1"/>
    <property type="molecule type" value="Genomic_DNA"/>
</dbReference>